<dbReference type="InterPro" id="IPR018961">
    <property type="entry name" value="DnaJ_homolog_subfam-C_membr-28"/>
</dbReference>
<dbReference type="Pfam" id="PF09350">
    <property type="entry name" value="DJC28_CD"/>
    <property type="match status" value="1"/>
</dbReference>
<protein>
    <submittedName>
        <fullName evidence="2">Cytoplasmic protein</fullName>
    </submittedName>
</protein>
<dbReference type="NCBIfam" id="NF007572">
    <property type="entry name" value="PRK10203.1"/>
    <property type="match status" value="1"/>
</dbReference>
<name>A0ABD3ZKR8_HAFAL</name>
<organism evidence="2 3">
    <name type="scientific">Hafnia alvei ATCC 13337</name>
    <dbReference type="NCBI Taxonomy" id="910996"/>
    <lineage>
        <taxon>Bacteria</taxon>
        <taxon>Pseudomonadati</taxon>
        <taxon>Pseudomonadota</taxon>
        <taxon>Gammaproteobacteria</taxon>
        <taxon>Enterobacterales</taxon>
        <taxon>Hafniaceae</taxon>
        <taxon>Hafnia</taxon>
    </lineage>
</organism>
<dbReference type="PANTHER" id="PTHR39158">
    <property type="entry name" value="OS08G0560600 PROTEIN"/>
    <property type="match status" value="1"/>
</dbReference>
<sequence length="122" mass="13987">MFLIDEWAERHISSALKRGELENLSGEGKPLQLDDDSHVPADLRAGYRLLKNAGCLPPEIEQRKEAATLASLIRGLSREHPDFIELNKRLAVLEFRLRQSGMSTDFLHTEYADKFKQHFDPE</sequence>
<gene>
    <name evidence="2" type="ORF">GHAL_0342</name>
</gene>
<evidence type="ECO:0000313" key="3">
    <source>
        <dbReference type="Proteomes" id="UP000028605"/>
    </source>
</evidence>
<dbReference type="Proteomes" id="UP000028605">
    <property type="component" value="Unassembled WGS sequence"/>
</dbReference>
<dbReference type="RefSeq" id="WP_043489367.1">
    <property type="nucleotide sequence ID" value="NZ_JMPK01000011.1"/>
</dbReference>
<dbReference type="InterPro" id="IPR052573">
    <property type="entry name" value="DnaJ_C_subfamily_28"/>
</dbReference>
<evidence type="ECO:0000259" key="1">
    <source>
        <dbReference type="Pfam" id="PF09350"/>
    </source>
</evidence>
<evidence type="ECO:0000313" key="2">
    <source>
        <dbReference type="EMBL" id="KFC90015.1"/>
    </source>
</evidence>
<feature type="domain" description="DnaJ homologue subfamily C member 28 conserved" evidence="1">
    <location>
        <begin position="7"/>
        <end position="74"/>
    </location>
</feature>
<dbReference type="AlphaFoldDB" id="A0ABD3ZKR8"/>
<accession>A0ABD3ZKR8</accession>
<dbReference type="PANTHER" id="PTHR39158:SF1">
    <property type="entry name" value="DNAJ HOMOLOG SUBFAMILY C MEMBER 28"/>
    <property type="match status" value="1"/>
</dbReference>
<reference evidence="3" key="1">
    <citation type="submission" date="2014-05" db="EMBL/GenBank/DDBJ databases">
        <title>ATOL: Assembling a taxonomically balanced genome-scale reconstruction of the evolutionary history of the Enterobacteriaceae.</title>
        <authorList>
            <person name="Plunkett G. III"/>
            <person name="Neeno-Eckwall E.C."/>
            <person name="Glasner J.D."/>
            <person name="Perna N.T."/>
        </authorList>
    </citation>
    <scope>NUCLEOTIDE SEQUENCE [LARGE SCALE GENOMIC DNA]</scope>
    <source>
        <strain evidence="3">ATCC 13337</strain>
    </source>
</reference>
<dbReference type="EMBL" id="JMPK01000011">
    <property type="protein sequence ID" value="KFC90015.1"/>
    <property type="molecule type" value="Genomic_DNA"/>
</dbReference>
<proteinExistence type="predicted"/>
<comment type="caution">
    <text evidence="2">The sequence shown here is derived from an EMBL/GenBank/DDBJ whole genome shotgun (WGS) entry which is preliminary data.</text>
</comment>